<organism evidence="8 9">
    <name type="scientific">Paramarasmius palmivorus</name>
    <dbReference type="NCBI Taxonomy" id="297713"/>
    <lineage>
        <taxon>Eukaryota</taxon>
        <taxon>Fungi</taxon>
        <taxon>Dikarya</taxon>
        <taxon>Basidiomycota</taxon>
        <taxon>Agaricomycotina</taxon>
        <taxon>Agaricomycetes</taxon>
        <taxon>Agaricomycetidae</taxon>
        <taxon>Agaricales</taxon>
        <taxon>Marasmiineae</taxon>
        <taxon>Marasmiaceae</taxon>
        <taxon>Paramarasmius</taxon>
    </lineage>
</organism>
<accession>A0AAW0CYK3</accession>
<keyword evidence="3" id="KW-0285">Flavoprotein</keyword>
<reference evidence="8 9" key="1">
    <citation type="submission" date="2024-01" db="EMBL/GenBank/DDBJ databases">
        <title>A draft genome for a cacao thread blight-causing isolate of Paramarasmius palmivorus.</title>
        <authorList>
            <person name="Baruah I.K."/>
            <person name="Bukari Y."/>
            <person name="Amoako-Attah I."/>
            <person name="Meinhardt L.W."/>
            <person name="Bailey B.A."/>
            <person name="Cohen S.P."/>
        </authorList>
    </citation>
    <scope>NUCLEOTIDE SEQUENCE [LARGE SCALE GENOMIC DNA]</scope>
    <source>
        <strain evidence="8 9">GH-12</strain>
    </source>
</reference>
<comment type="similarity">
    <text evidence="2">Belongs to the oxygen-dependent FAD-linked oxidoreductase family.</text>
</comment>
<dbReference type="InterPro" id="IPR016167">
    <property type="entry name" value="FAD-bd_PCMH_sub1"/>
</dbReference>
<name>A0AAW0CYK3_9AGAR</name>
<evidence type="ECO:0000256" key="2">
    <source>
        <dbReference type="ARBA" id="ARBA00005466"/>
    </source>
</evidence>
<evidence type="ECO:0000256" key="5">
    <source>
        <dbReference type="ARBA" id="ARBA00023002"/>
    </source>
</evidence>
<comment type="caution">
    <text evidence="8">The sequence shown here is derived from an EMBL/GenBank/DDBJ whole genome shotgun (WGS) entry which is preliminary data.</text>
</comment>
<dbReference type="SUPFAM" id="SSF56176">
    <property type="entry name" value="FAD-binding/transporter-associated domain-like"/>
    <property type="match status" value="1"/>
</dbReference>
<evidence type="ECO:0000259" key="7">
    <source>
        <dbReference type="PROSITE" id="PS51387"/>
    </source>
</evidence>
<dbReference type="EMBL" id="JAYKXP010000027">
    <property type="protein sequence ID" value="KAK7043874.1"/>
    <property type="molecule type" value="Genomic_DNA"/>
</dbReference>
<dbReference type="AlphaFoldDB" id="A0AAW0CYK3"/>
<feature type="domain" description="FAD-binding PCMH-type" evidence="7">
    <location>
        <begin position="52"/>
        <end position="224"/>
    </location>
</feature>
<proteinExistence type="inferred from homology"/>
<keyword evidence="6" id="KW-0732">Signal</keyword>
<evidence type="ECO:0000256" key="6">
    <source>
        <dbReference type="SAM" id="SignalP"/>
    </source>
</evidence>
<dbReference type="Proteomes" id="UP001383192">
    <property type="component" value="Unassembled WGS sequence"/>
</dbReference>
<dbReference type="GO" id="GO:0016491">
    <property type="term" value="F:oxidoreductase activity"/>
    <property type="evidence" value="ECO:0007669"/>
    <property type="project" value="UniProtKB-KW"/>
</dbReference>
<evidence type="ECO:0000313" key="9">
    <source>
        <dbReference type="Proteomes" id="UP001383192"/>
    </source>
</evidence>
<gene>
    <name evidence="8" type="ORF">VNI00_008040</name>
</gene>
<sequence>MGKAFFSFLRFSVLLPFAFGALSDDLKDGGVSALFPGDEGYDSASQAFNQRYIFRPAAVAYPTCSEQVSAAVKAGAANNLKVVARSGGHSYIANGLGGKDGSLVLDLSRLKRILYDSDGQTATIEPGNRLGDIALALNEYGRAIPHGRCSYVGVGGHAAGGGFGFVSRMWGLNLDAVQSVEAVLANGTIVTASSSESPELFWGLRGSAPSFGIITSLNFKTFPVPSSATIFRYSWSFDIDGATNALYAFQTFVDSGIPSELGGELVLTRGSSRGRLNVEFFGGYWGPLASFNQTVAPYLHVLPEPSSRSIDSGSWLEGLEVLLYGALNTSTAPDPLDTFYAKSVLAPEEEPLTEEAARTFITYLANEGFDSGTSWFVEVEVYGGSNSAVTAVPVQETAFVHRNTRFTFQLYASSSTAQPPYPESGFTFVDGMASSIISQMPEDWGWG</sequence>
<dbReference type="Gene3D" id="3.40.462.20">
    <property type="match status" value="1"/>
</dbReference>
<protein>
    <recommendedName>
        <fullName evidence="7">FAD-binding PCMH-type domain-containing protein</fullName>
    </recommendedName>
</protein>
<evidence type="ECO:0000256" key="3">
    <source>
        <dbReference type="ARBA" id="ARBA00022630"/>
    </source>
</evidence>
<comment type="cofactor">
    <cofactor evidence="1">
        <name>FAD</name>
        <dbReference type="ChEBI" id="CHEBI:57692"/>
    </cofactor>
</comment>
<feature type="chain" id="PRO_5044001684" description="FAD-binding PCMH-type domain-containing protein" evidence="6">
    <location>
        <begin position="21"/>
        <end position="447"/>
    </location>
</feature>
<evidence type="ECO:0000256" key="4">
    <source>
        <dbReference type="ARBA" id="ARBA00022827"/>
    </source>
</evidence>
<dbReference type="PANTHER" id="PTHR42973:SF39">
    <property type="entry name" value="FAD-BINDING PCMH-TYPE DOMAIN-CONTAINING PROTEIN"/>
    <property type="match status" value="1"/>
</dbReference>
<dbReference type="InterPro" id="IPR050416">
    <property type="entry name" value="FAD-linked_Oxidoreductase"/>
</dbReference>
<keyword evidence="5" id="KW-0560">Oxidoreductase</keyword>
<dbReference type="InterPro" id="IPR006094">
    <property type="entry name" value="Oxid_FAD_bind_N"/>
</dbReference>
<dbReference type="Gene3D" id="3.30.465.10">
    <property type="match status" value="1"/>
</dbReference>
<dbReference type="InterPro" id="IPR036318">
    <property type="entry name" value="FAD-bd_PCMH-like_sf"/>
</dbReference>
<dbReference type="PANTHER" id="PTHR42973">
    <property type="entry name" value="BINDING OXIDOREDUCTASE, PUTATIVE (AFU_ORTHOLOGUE AFUA_1G17690)-RELATED"/>
    <property type="match status" value="1"/>
</dbReference>
<evidence type="ECO:0000313" key="8">
    <source>
        <dbReference type="EMBL" id="KAK7043874.1"/>
    </source>
</evidence>
<dbReference type="Gene3D" id="3.30.43.10">
    <property type="entry name" value="Uridine Diphospho-n-acetylenolpyruvylglucosamine Reductase, domain 2"/>
    <property type="match status" value="1"/>
</dbReference>
<dbReference type="PROSITE" id="PS51387">
    <property type="entry name" value="FAD_PCMH"/>
    <property type="match status" value="1"/>
</dbReference>
<dbReference type="InterPro" id="IPR016169">
    <property type="entry name" value="FAD-bd_PCMH_sub2"/>
</dbReference>
<keyword evidence="9" id="KW-1185">Reference proteome</keyword>
<keyword evidence="4" id="KW-0274">FAD</keyword>
<dbReference type="GO" id="GO:0071949">
    <property type="term" value="F:FAD binding"/>
    <property type="evidence" value="ECO:0007669"/>
    <property type="project" value="InterPro"/>
</dbReference>
<evidence type="ECO:0000256" key="1">
    <source>
        <dbReference type="ARBA" id="ARBA00001974"/>
    </source>
</evidence>
<dbReference type="Pfam" id="PF01565">
    <property type="entry name" value="FAD_binding_4"/>
    <property type="match status" value="1"/>
</dbReference>
<feature type="signal peptide" evidence="6">
    <location>
        <begin position="1"/>
        <end position="20"/>
    </location>
</feature>
<dbReference type="InterPro" id="IPR016166">
    <property type="entry name" value="FAD-bd_PCMH"/>
</dbReference>